<dbReference type="InterPro" id="IPR002110">
    <property type="entry name" value="Ankyrin_rpt"/>
</dbReference>
<feature type="repeat" description="ANK" evidence="1">
    <location>
        <begin position="87"/>
        <end position="119"/>
    </location>
</feature>
<keyword evidence="5" id="KW-1185">Reference proteome</keyword>
<evidence type="ECO:0000313" key="5">
    <source>
        <dbReference type="Proteomes" id="UP000291343"/>
    </source>
</evidence>
<dbReference type="PROSITE" id="PS50088">
    <property type="entry name" value="ANK_REPEAT"/>
    <property type="match status" value="1"/>
</dbReference>
<feature type="signal peptide" evidence="3">
    <location>
        <begin position="1"/>
        <end position="20"/>
    </location>
</feature>
<dbReference type="AlphaFoldDB" id="A0A482XFA4"/>
<evidence type="ECO:0000313" key="4">
    <source>
        <dbReference type="EMBL" id="RZF44417.1"/>
    </source>
</evidence>
<keyword evidence="1" id="KW-0040">ANK repeat</keyword>
<feature type="non-terminal residue" evidence="4">
    <location>
        <position position="325"/>
    </location>
</feature>
<proteinExistence type="predicted"/>
<organism evidence="4 5">
    <name type="scientific">Laodelphax striatellus</name>
    <name type="common">Small brown planthopper</name>
    <name type="synonym">Delphax striatella</name>
    <dbReference type="NCBI Taxonomy" id="195883"/>
    <lineage>
        <taxon>Eukaryota</taxon>
        <taxon>Metazoa</taxon>
        <taxon>Ecdysozoa</taxon>
        <taxon>Arthropoda</taxon>
        <taxon>Hexapoda</taxon>
        <taxon>Insecta</taxon>
        <taxon>Pterygota</taxon>
        <taxon>Neoptera</taxon>
        <taxon>Paraneoptera</taxon>
        <taxon>Hemiptera</taxon>
        <taxon>Auchenorrhyncha</taxon>
        <taxon>Fulgoroidea</taxon>
        <taxon>Delphacidae</taxon>
        <taxon>Criomorphinae</taxon>
        <taxon>Laodelphax</taxon>
    </lineage>
</organism>
<name>A0A482XFA4_LAOST</name>
<dbReference type="STRING" id="195883.A0A482XFA4"/>
<dbReference type="InParanoid" id="A0A482XFA4"/>
<evidence type="ECO:0000256" key="2">
    <source>
        <dbReference type="SAM" id="MobiDB-lite"/>
    </source>
</evidence>
<dbReference type="PROSITE" id="PS50297">
    <property type="entry name" value="ANK_REP_REGION"/>
    <property type="match status" value="1"/>
</dbReference>
<protein>
    <submittedName>
        <fullName evidence="4">Uncharacterized protein</fullName>
    </submittedName>
</protein>
<dbReference type="SMART" id="SM00248">
    <property type="entry name" value="ANK"/>
    <property type="match status" value="2"/>
</dbReference>
<comment type="caution">
    <text evidence="4">The sequence shown here is derived from an EMBL/GenBank/DDBJ whole genome shotgun (WGS) entry which is preliminary data.</text>
</comment>
<sequence>MKTFWFDLFVLITFFPVFSGDAAAGAPARQNSAGASGRDISQRILQLSQKGDWPPMDQVIKSLEKLVAAGGEDVNPQPLLGLADHATGMTPLMYAVKENRTSFVDRLIELGCDVTARNNVDTHPNYRRKLSRESTQSVESICALKAPPPFTRQGPLARGDLETMLKLNENDIEQSAGRQDNYNALHVASMFSREEIVKLLLAKKGVDIYAPGGKERMDDDEDDDSVFDDDDYEEEKNEEEEEEEAKEETQRISDDMKRIESMMEQLKKAREQVMERLKDTFSKDEVLSEIMKFSAAEQRKVKPTSITEAINQEEEPLKPIAVEVI</sequence>
<feature type="region of interest" description="Disordered" evidence="2">
    <location>
        <begin position="210"/>
        <end position="254"/>
    </location>
</feature>
<keyword evidence="3" id="KW-0732">Signal</keyword>
<evidence type="ECO:0000256" key="3">
    <source>
        <dbReference type="SAM" id="SignalP"/>
    </source>
</evidence>
<reference evidence="4 5" key="1">
    <citation type="journal article" date="2017" name="Gigascience">
        <title>Genome sequence of the small brown planthopper, Laodelphax striatellus.</title>
        <authorList>
            <person name="Zhu J."/>
            <person name="Jiang F."/>
            <person name="Wang X."/>
            <person name="Yang P."/>
            <person name="Bao Y."/>
            <person name="Zhao W."/>
            <person name="Wang W."/>
            <person name="Lu H."/>
            <person name="Wang Q."/>
            <person name="Cui N."/>
            <person name="Li J."/>
            <person name="Chen X."/>
            <person name="Luo L."/>
            <person name="Yu J."/>
            <person name="Kang L."/>
            <person name="Cui F."/>
        </authorList>
    </citation>
    <scope>NUCLEOTIDE SEQUENCE [LARGE SCALE GENOMIC DNA]</scope>
    <source>
        <strain evidence="4">Lst14</strain>
    </source>
</reference>
<feature type="chain" id="PRO_5019820228" evidence="3">
    <location>
        <begin position="21"/>
        <end position="325"/>
    </location>
</feature>
<evidence type="ECO:0000256" key="1">
    <source>
        <dbReference type="PROSITE-ProRule" id="PRU00023"/>
    </source>
</evidence>
<dbReference type="SUPFAM" id="SSF48403">
    <property type="entry name" value="Ankyrin repeat"/>
    <property type="match status" value="1"/>
</dbReference>
<dbReference type="InterPro" id="IPR036770">
    <property type="entry name" value="Ankyrin_rpt-contain_sf"/>
</dbReference>
<dbReference type="Pfam" id="PF00023">
    <property type="entry name" value="Ank"/>
    <property type="match status" value="1"/>
</dbReference>
<dbReference type="Pfam" id="PF13606">
    <property type="entry name" value="Ank_3"/>
    <property type="match status" value="1"/>
</dbReference>
<dbReference type="Gene3D" id="1.25.40.20">
    <property type="entry name" value="Ankyrin repeat-containing domain"/>
    <property type="match status" value="2"/>
</dbReference>
<dbReference type="OrthoDB" id="8197611at2759"/>
<dbReference type="EMBL" id="QKKF02010660">
    <property type="protein sequence ID" value="RZF44417.1"/>
    <property type="molecule type" value="Genomic_DNA"/>
</dbReference>
<gene>
    <name evidence="4" type="ORF">LSTR_LSTR013677</name>
</gene>
<dbReference type="SMR" id="A0A482XFA4"/>
<feature type="compositionally biased region" description="Acidic residues" evidence="2">
    <location>
        <begin position="218"/>
        <end position="246"/>
    </location>
</feature>
<accession>A0A482XFA4</accession>
<dbReference type="Proteomes" id="UP000291343">
    <property type="component" value="Unassembled WGS sequence"/>
</dbReference>